<feature type="transmembrane region" description="Helical" evidence="1">
    <location>
        <begin position="40"/>
        <end position="57"/>
    </location>
</feature>
<sequence length="68" mass="8050">MTELWIYAILFVSILGHCLAGVLMYRAVNADTGLSIKEKNSWRLRALISPALFWYYYKQEKKRRNPQL</sequence>
<gene>
    <name evidence="2" type="ORF">J0A68_03305</name>
</gene>
<name>A0ABS3BYN5_9BACT</name>
<evidence type="ECO:0000313" key="3">
    <source>
        <dbReference type="Proteomes" id="UP000664317"/>
    </source>
</evidence>
<proteinExistence type="predicted"/>
<keyword evidence="1" id="KW-0812">Transmembrane</keyword>
<dbReference type="RefSeq" id="WP_206576758.1">
    <property type="nucleotide sequence ID" value="NZ_JAFKCT010000001.1"/>
</dbReference>
<keyword evidence="3" id="KW-1185">Reference proteome</keyword>
<evidence type="ECO:0000256" key="1">
    <source>
        <dbReference type="SAM" id="Phobius"/>
    </source>
</evidence>
<protein>
    <submittedName>
        <fullName evidence="2">Uncharacterized protein</fullName>
    </submittedName>
</protein>
<keyword evidence="1" id="KW-0472">Membrane</keyword>
<organism evidence="2 3">
    <name type="scientific">Algoriphagus oliviformis</name>
    <dbReference type="NCBI Taxonomy" id="2811231"/>
    <lineage>
        <taxon>Bacteria</taxon>
        <taxon>Pseudomonadati</taxon>
        <taxon>Bacteroidota</taxon>
        <taxon>Cytophagia</taxon>
        <taxon>Cytophagales</taxon>
        <taxon>Cyclobacteriaceae</taxon>
        <taxon>Algoriphagus</taxon>
    </lineage>
</organism>
<reference evidence="2 3" key="1">
    <citation type="submission" date="2021-03" db="EMBL/GenBank/DDBJ databases">
        <title>novel species isolated from a fishpond in China.</title>
        <authorList>
            <person name="Lu H."/>
            <person name="Cai Z."/>
        </authorList>
    </citation>
    <scope>NUCLEOTIDE SEQUENCE [LARGE SCALE GENOMIC DNA]</scope>
    <source>
        <strain evidence="2 3">H41</strain>
    </source>
</reference>
<feature type="transmembrane region" description="Helical" evidence="1">
    <location>
        <begin position="6"/>
        <end position="28"/>
    </location>
</feature>
<dbReference type="Proteomes" id="UP000664317">
    <property type="component" value="Unassembled WGS sequence"/>
</dbReference>
<keyword evidence="1" id="KW-1133">Transmembrane helix</keyword>
<comment type="caution">
    <text evidence="2">The sequence shown here is derived from an EMBL/GenBank/DDBJ whole genome shotgun (WGS) entry which is preliminary data.</text>
</comment>
<evidence type="ECO:0000313" key="2">
    <source>
        <dbReference type="EMBL" id="MBN7809967.1"/>
    </source>
</evidence>
<dbReference type="EMBL" id="JAFKCT010000001">
    <property type="protein sequence ID" value="MBN7809967.1"/>
    <property type="molecule type" value="Genomic_DNA"/>
</dbReference>
<accession>A0ABS3BYN5</accession>